<name>A0A0J8UGU1_9MYCO</name>
<protein>
    <recommendedName>
        <fullName evidence="1">ESX-1 secretion system protein EccA1-like N-terminal domain-containing protein</fullName>
    </recommendedName>
</protein>
<dbReference type="PATRIC" id="fig|451644.5.peg.1238"/>
<comment type="caution">
    <text evidence="2">The sequence shown here is derived from an EMBL/GenBank/DDBJ whole genome shotgun (WGS) entry which is preliminary data.</text>
</comment>
<organism evidence="2 3">
    <name type="scientific">Mycolicibacterium conceptionense</name>
    <dbReference type="NCBI Taxonomy" id="451644"/>
    <lineage>
        <taxon>Bacteria</taxon>
        <taxon>Bacillati</taxon>
        <taxon>Actinomycetota</taxon>
        <taxon>Actinomycetes</taxon>
        <taxon>Mycobacteriales</taxon>
        <taxon>Mycobacteriaceae</taxon>
        <taxon>Mycolicibacterium</taxon>
    </lineage>
</organism>
<reference evidence="2 3" key="1">
    <citation type="submission" date="2015-06" db="EMBL/GenBank/DDBJ databases">
        <title>Genome sequence of Mycobacterium conceptionense strain MLE.</title>
        <authorList>
            <person name="Greninger A.L."/>
            <person name="Cunningham G."/>
            <person name="Chiu C.Y."/>
            <person name="Miller S."/>
        </authorList>
    </citation>
    <scope>NUCLEOTIDE SEQUENCE [LARGE SCALE GENOMIC DNA]</scope>
    <source>
        <strain evidence="2 3">MLE</strain>
    </source>
</reference>
<dbReference type="SUPFAM" id="SSF48452">
    <property type="entry name" value="TPR-like"/>
    <property type="match status" value="1"/>
</dbReference>
<evidence type="ECO:0000313" key="2">
    <source>
        <dbReference type="EMBL" id="KMV19610.1"/>
    </source>
</evidence>
<dbReference type="Pfam" id="PF21545">
    <property type="entry name" value="T7SS_EccA1_N"/>
    <property type="match status" value="1"/>
</dbReference>
<evidence type="ECO:0000313" key="3">
    <source>
        <dbReference type="Proteomes" id="UP000037594"/>
    </source>
</evidence>
<dbReference type="InterPro" id="IPR011990">
    <property type="entry name" value="TPR-like_helical_dom_sf"/>
</dbReference>
<dbReference type="Gene3D" id="1.25.40.10">
    <property type="entry name" value="Tetratricopeptide repeat domain"/>
    <property type="match status" value="1"/>
</dbReference>
<dbReference type="EMBL" id="LFOD01000003">
    <property type="protein sequence ID" value="KMV19610.1"/>
    <property type="molecule type" value="Genomic_DNA"/>
</dbReference>
<proteinExistence type="predicted"/>
<feature type="domain" description="ESX-1 secretion system protein EccA1-like N-terminal" evidence="1">
    <location>
        <begin position="64"/>
        <end position="287"/>
    </location>
</feature>
<accession>A0A0J8UGU1</accession>
<dbReference type="AlphaFoldDB" id="A0A0J8UGU1"/>
<evidence type="ECO:0000259" key="1">
    <source>
        <dbReference type="Pfam" id="PF21545"/>
    </source>
</evidence>
<gene>
    <name evidence="2" type="ORF">ACT17_06075</name>
</gene>
<sequence length="311" mass="33776">MPDDPSALLDPTASSIPDEVAVMVLRRAADLLMAESYSEAIPILEAAVERWPTECDLHRALAFTRSRCGTADTAREGIASMFDSRGTFDRMVAQLGLPEQDTFTTTWTLPTIPIRLPLVTARDVSIAHAAYLAAEGHSGDAYTALFEVPSTAPLTQDAAVVTDMMSVLVFCQIEFRRGHWYSLLDAAAVLQPPADDSDIQSVLMRTVTAIRGAALLRMGASAGLKLLESAAAYNYRAISSWAWWQMGLFYRSRGDEVNAQAAFGNSLIYEDSPKVREAILDTSIAMELPHGIGEEEAVGQADAESDPDSWD</sequence>
<dbReference type="Proteomes" id="UP000037594">
    <property type="component" value="Unassembled WGS sequence"/>
</dbReference>
<dbReference type="InterPro" id="IPR049078">
    <property type="entry name" value="T7SS_EccA1-like_N"/>
</dbReference>